<dbReference type="InterPro" id="IPR010580">
    <property type="entry name" value="ER_stress-assoc"/>
</dbReference>
<name>A0A218ZC99_9HELO</name>
<evidence type="ECO:0000256" key="4">
    <source>
        <dbReference type="ARBA" id="ARBA00022989"/>
    </source>
</evidence>
<evidence type="ECO:0000256" key="1">
    <source>
        <dbReference type="ARBA" id="ARBA00005500"/>
    </source>
</evidence>
<dbReference type="InParanoid" id="A0A218ZC99"/>
<evidence type="ECO:0000256" key="5">
    <source>
        <dbReference type="ARBA" id="ARBA00023136"/>
    </source>
</evidence>
<evidence type="ECO:0000256" key="6">
    <source>
        <dbReference type="RuleBase" id="RU364120"/>
    </source>
</evidence>
<evidence type="ECO:0000313" key="7">
    <source>
        <dbReference type="EMBL" id="OWP05667.1"/>
    </source>
</evidence>
<evidence type="ECO:0000256" key="2">
    <source>
        <dbReference type="ARBA" id="ARBA00022692"/>
    </source>
</evidence>
<keyword evidence="8" id="KW-1185">Reference proteome</keyword>
<comment type="caution">
    <text evidence="7">The sequence shown here is derived from an EMBL/GenBank/DDBJ whole genome shotgun (WGS) entry which is preliminary data.</text>
</comment>
<feature type="transmembrane region" description="Helical" evidence="6">
    <location>
        <begin position="111"/>
        <end position="133"/>
    </location>
</feature>
<keyword evidence="4 6" id="KW-1133">Transmembrane helix</keyword>
<protein>
    <recommendedName>
        <fullName evidence="6">Stress-associated endoplasmic reticulum protein</fullName>
    </recommendedName>
</protein>
<dbReference type="EMBL" id="MZNU01000061">
    <property type="protein sequence ID" value="OWP05667.1"/>
    <property type="molecule type" value="Genomic_DNA"/>
</dbReference>
<comment type="function">
    <text evidence="6">Interacts with target proteins during translocation into the lumen of the endoplasmic reticulum. Protects unfolded target proteins against degradation and facilitate correct glycosylation.</text>
</comment>
<keyword evidence="3 6" id="KW-0256">Endoplasmic reticulum</keyword>
<keyword evidence="5 6" id="KW-0472">Membrane</keyword>
<comment type="subcellular location">
    <subcellularLocation>
        <location evidence="6">Membrane</location>
        <topology evidence="6">Single-pass membrane protein</topology>
    </subcellularLocation>
    <subcellularLocation>
        <location evidence="6">Endoplasmic reticulum membrane</location>
        <topology evidence="6">Single-pass membrane protein</topology>
    </subcellularLocation>
</comment>
<dbReference type="Pfam" id="PF06624">
    <property type="entry name" value="RAMP4"/>
    <property type="match status" value="1"/>
</dbReference>
<gene>
    <name evidence="7" type="ORF">B2J93_1716</name>
</gene>
<organism evidence="7 8">
    <name type="scientific">Diplocarpon coronariae</name>
    <dbReference type="NCBI Taxonomy" id="2795749"/>
    <lineage>
        <taxon>Eukaryota</taxon>
        <taxon>Fungi</taxon>
        <taxon>Dikarya</taxon>
        <taxon>Ascomycota</taxon>
        <taxon>Pezizomycotina</taxon>
        <taxon>Leotiomycetes</taxon>
        <taxon>Helotiales</taxon>
        <taxon>Drepanopezizaceae</taxon>
        <taxon>Diplocarpon</taxon>
    </lineage>
</organism>
<dbReference type="AlphaFoldDB" id="A0A218ZC99"/>
<evidence type="ECO:0000313" key="8">
    <source>
        <dbReference type="Proteomes" id="UP000242519"/>
    </source>
</evidence>
<comment type="similarity">
    <text evidence="1 6">Belongs to the RAMP4 family.</text>
</comment>
<evidence type="ECO:0000256" key="3">
    <source>
        <dbReference type="ARBA" id="ARBA00022824"/>
    </source>
</evidence>
<dbReference type="OrthoDB" id="16679at2759"/>
<sequence length="135" mass="14949">METPPSPNNASVATLVCCTLARKTAVDARRFTNPPRTTIRSLFFVLSDIFFCADNTEICVPAPTSSKFTMVQTPQQRKANAKFNRDLDAKRGKPTQEVVKKQSFKSPVSPLVLGLLGFVIFGGLLFELLSRFFGF</sequence>
<accession>A0A218ZC99</accession>
<dbReference type="Proteomes" id="UP000242519">
    <property type="component" value="Unassembled WGS sequence"/>
</dbReference>
<dbReference type="GO" id="GO:0005789">
    <property type="term" value="C:endoplasmic reticulum membrane"/>
    <property type="evidence" value="ECO:0007669"/>
    <property type="project" value="UniProtKB-SubCell"/>
</dbReference>
<proteinExistence type="inferred from homology"/>
<reference evidence="7 8" key="1">
    <citation type="submission" date="2017-04" db="EMBL/GenBank/DDBJ databases">
        <title>Draft genome sequence of Marssonina coronaria NL1: causal agent of apple blotch.</title>
        <authorList>
            <person name="Cheng Q."/>
        </authorList>
    </citation>
    <scope>NUCLEOTIDE SEQUENCE [LARGE SCALE GENOMIC DNA]</scope>
    <source>
        <strain evidence="7 8">NL1</strain>
    </source>
</reference>
<keyword evidence="2 6" id="KW-0812">Transmembrane</keyword>